<dbReference type="GO" id="GO:0000976">
    <property type="term" value="F:transcription cis-regulatory region binding"/>
    <property type="evidence" value="ECO:0007669"/>
    <property type="project" value="TreeGrafter"/>
</dbReference>
<dbReference type="Gene3D" id="1.10.357.10">
    <property type="entry name" value="Tetracycline Repressor, domain 2"/>
    <property type="match status" value="1"/>
</dbReference>
<gene>
    <name evidence="6" type="ORF">SAMN04488539_2183</name>
</gene>
<evidence type="ECO:0000259" key="5">
    <source>
        <dbReference type="PROSITE" id="PS50977"/>
    </source>
</evidence>
<feature type="domain" description="HTH tetR-type" evidence="5">
    <location>
        <begin position="6"/>
        <end position="66"/>
    </location>
</feature>
<evidence type="ECO:0000313" key="7">
    <source>
        <dbReference type="Proteomes" id="UP000182237"/>
    </source>
</evidence>
<name>A0A1H1UBB1_9CORY</name>
<protein>
    <submittedName>
        <fullName evidence="6">DNA-binding transcriptional regulator, AcrR family</fullName>
    </submittedName>
</protein>
<dbReference type="OrthoDB" id="9795011at2"/>
<evidence type="ECO:0000256" key="2">
    <source>
        <dbReference type="ARBA" id="ARBA00023125"/>
    </source>
</evidence>
<keyword evidence="3" id="KW-0804">Transcription</keyword>
<reference evidence="6 7" key="1">
    <citation type="submission" date="2016-10" db="EMBL/GenBank/DDBJ databases">
        <authorList>
            <person name="de Groot N.N."/>
        </authorList>
    </citation>
    <scope>NUCLEOTIDE SEQUENCE [LARGE SCALE GENOMIC DNA]</scope>
    <source>
        <strain evidence="6 7">DSM 45434</strain>
    </source>
</reference>
<keyword evidence="7" id="KW-1185">Reference proteome</keyword>
<dbReference type="Pfam" id="PF00440">
    <property type="entry name" value="TetR_N"/>
    <property type="match status" value="1"/>
</dbReference>
<evidence type="ECO:0000256" key="4">
    <source>
        <dbReference type="PROSITE-ProRule" id="PRU00335"/>
    </source>
</evidence>
<dbReference type="InterPro" id="IPR009057">
    <property type="entry name" value="Homeodomain-like_sf"/>
</dbReference>
<sequence>MRADARHRRQLIINAATRTFRAAPDVSITLEGIAKEAGVGIATLYRHFPTRRDLRTACALDLLDTLDAVIAEALESFDTEPVRHWEGLICRMVDEGTGMLDAALAEQHTGDIDPSLLTRLEQVIARFDELLAKAARRGLVDASLDARVIAAELIAVTRPRHRAINELFPDVRERMVRHLLVAWRPQRA</sequence>
<dbReference type="GO" id="GO:0003700">
    <property type="term" value="F:DNA-binding transcription factor activity"/>
    <property type="evidence" value="ECO:0007669"/>
    <property type="project" value="TreeGrafter"/>
</dbReference>
<dbReference type="PANTHER" id="PTHR30055:SF234">
    <property type="entry name" value="HTH-TYPE TRANSCRIPTIONAL REGULATOR BETI"/>
    <property type="match status" value="1"/>
</dbReference>
<evidence type="ECO:0000256" key="1">
    <source>
        <dbReference type="ARBA" id="ARBA00023015"/>
    </source>
</evidence>
<dbReference type="EMBL" id="LT629765">
    <property type="protein sequence ID" value="SDS69219.1"/>
    <property type="molecule type" value="Genomic_DNA"/>
</dbReference>
<dbReference type="PROSITE" id="PS50977">
    <property type="entry name" value="HTH_TETR_2"/>
    <property type="match status" value="1"/>
</dbReference>
<feature type="DNA-binding region" description="H-T-H motif" evidence="4">
    <location>
        <begin position="29"/>
        <end position="48"/>
    </location>
</feature>
<dbReference type="AlphaFoldDB" id="A0A1H1UBB1"/>
<dbReference type="SUPFAM" id="SSF46689">
    <property type="entry name" value="Homeodomain-like"/>
    <property type="match status" value="1"/>
</dbReference>
<dbReference type="RefSeq" id="WP_019193600.1">
    <property type="nucleotide sequence ID" value="NZ_LT629765.1"/>
</dbReference>
<proteinExistence type="predicted"/>
<evidence type="ECO:0000313" key="6">
    <source>
        <dbReference type="EMBL" id="SDS69219.1"/>
    </source>
</evidence>
<dbReference type="InterPro" id="IPR036271">
    <property type="entry name" value="Tet_transcr_reg_TetR-rel_C_sf"/>
</dbReference>
<keyword evidence="2 4" id="KW-0238">DNA-binding</keyword>
<dbReference type="InterPro" id="IPR001647">
    <property type="entry name" value="HTH_TetR"/>
</dbReference>
<evidence type="ECO:0000256" key="3">
    <source>
        <dbReference type="ARBA" id="ARBA00023163"/>
    </source>
</evidence>
<dbReference type="STRING" id="1203190.GCA_000312345_00752"/>
<dbReference type="PANTHER" id="PTHR30055">
    <property type="entry name" value="HTH-TYPE TRANSCRIPTIONAL REGULATOR RUTR"/>
    <property type="match status" value="1"/>
</dbReference>
<dbReference type="eggNOG" id="COG1309">
    <property type="taxonomic scope" value="Bacteria"/>
</dbReference>
<organism evidence="6 7">
    <name type="scientific">Corynebacterium timonense</name>
    <dbReference type="NCBI Taxonomy" id="441500"/>
    <lineage>
        <taxon>Bacteria</taxon>
        <taxon>Bacillati</taxon>
        <taxon>Actinomycetota</taxon>
        <taxon>Actinomycetes</taxon>
        <taxon>Mycobacteriales</taxon>
        <taxon>Corynebacteriaceae</taxon>
        <taxon>Corynebacterium</taxon>
    </lineage>
</organism>
<keyword evidence="1" id="KW-0805">Transcription regulation</keyword>
<dbReference type="Proteomes" id="UP000182237">
    <property type="component" value="Chromosome I"/>
</dbReference>
<accession>A0A1H1UBB1</accession>
<dbReference type="InterPro" id="IPR050109">
    <property type="entry name" value="HTH-type_TetR-like_transc_reg"/>
</dbReference>
<dbReference type="SUPFAM" id="SSF48498">
    <property type="entry name" value="Tetracyclin repressor-like, C-terminal domain"/>
    <property type="match status" value="1"/>
</dbReference>